<dbReference type="Proteomes" id="UP000070412">
    <property type="component" value="Unassembled WGS sequence"/>
</dbReference>
<feature type="region of interest" description="Disordered" evidence="1">
    <location>
        <begin position="251"/>
        <end position="271"/>
    </location>
</feature>
<dbReference type="PANTHER" id="PTHR31840:SF1">
    <property type="entry name" value="COILED-COIL DOMAIN-CONTAINING PROTEIN 97"/>
    <property type="match status" value="1"/>
</dbReference>
<reference evidence="4 7" key="1">
    <citation type="journal article" date="2015" name="Parasit. Vectors">
        <title>Draft genome of the scabies mite.</title>
        <authorList>
            <person name="Rider S.D.Jr."/>
            <person name="Morgan M.S."/>
            <person name="Arlian L.G."/>
        </authorList>
    </citation>
    <scope>NUCLEOTIDE SEQUENCE [LARGE SCALE GENOMIC DNA]</scope>
    <source>
        <strain evidence="4">Arlian Lab</strain>
    </source>
</reference>
<evidence type="ECO:0000313" key="4">
    <source>
        <dbReference type="EMBL" id="KPM11999.1"/>
    </source>
</evidence>
<gene>
    <name evidence="4" type="ORF">QR98_0105800</name>
    <name evidence="3" type="ORF">SSS_1802</name>
</gene>
<evidence type="ECO:0000259" key="2">
    <source>
        <dbReference type="Pfam" id="PF09747"/>
    </source>
</evidence>
<keyword evidence="6" id="KW-1185">Reference proteome</keyword>
<reference evidence="6" key="2">
    <citation type="journal article" date="2020" name="PLoS Negl. Trop. Dis.">
        <title>High-quality nuclear genome for Sarcoptes scabiei-A critical resource for a neglected parasite.</title>
        <authorList>
            <person name="Korhonen P.K."/>
            <person name="Gasser R.B."/>
            <person name="Ma G."/>
            <person name="Wang T."/>
            <person name="Stroehlein A.J."/>
            <person name="Young N.D."/>
            <person name="Ang C.S."/>
            <person name="Fernando D.D."/>
            <person name="Lu H.C."/>
            <person name="Taylor S."/>
            <person name="Reynolds S.L."/>
            <person name="Mofiz E."/>
            <person name="Najaraj S.H."/>
            <person name="Gowda H."/>
            <person name="Madugundu A."/>
            <person name="Renuse S."/>
            <person name="Holt D."/>
            <person name="Pandey A."/>
            <person name="Papenfuss A.T."/>
            <person name="Fischer K."/>
        </authorList>
    </citation>
    <scope>NUCLEOTIDE SEQUENCE [LARGE SCALE GENOMIC DNA]</scope>
</reference>
<feature type="domain" description="CCD97-like C-terminal" evidence="2">
    <location>
        <begin position="101"/>
        <end position="195"/>
    </location>
</feature>
<dbReference type="OrthoDB" id="333176at2759"/>
<dbReference type="VEuPathDB" id="VectorBase:SSCA003342"/>
<reference evidence="3" key="3">
    <citation type="submission" date="2020-01" db="EMBL/GenBank/DDBJ databases">
        <authorList>
            <person name="Korhonen P.K.K."/>
            <person name="Guangxu M.G."/>
            <person name="Wang T.W."/>
            <person name="Stroehlein A.J.S."/>
            <person name="Young N.D."/>
            <person name="Ang C.-S.A."/>
            <person name="Fernando D.W.F."/>
            <person name="Lu H.L."/>
            <person name="Taylor S.T."/>
            <person name="Ehtesham M.E.M."/>
            <person name="Najaraj S.H.N."/>
            <person name="Harsha G.H.G."/>
            <person name="Madugundu A.M."/>
            <person name="Renuse S.R."/>
            <person name="Holt D.H."/>
            <person name="Pandey A.P."/>
            <person name="Papenfuss A.P."/>
            <person name="Gasser R.B.G."/>
            <person name="Fischer K.F."/>
        </authorList>
    </citation>
    <scope>NUCLEOTIDE SEQUENCE</scope>
    <source>
        <strain evidence="3">SSS_KF_BRIS2020</strain>
    </source>
</reference>
<organism evidence="4 7">
    <name type="scientific">Sarcoptes scabiei</name>
    <name type="common">Itch mite</name>
    <name type="synonym">Acarus scabiei</name>
    <dbReference type="NCBI Taxonomy" id="52283"/>
    <lineage>
        <taxon>Eukaryota</taxon>
        <taxon>Metazoa</taxon>
        <taxon>Ecdysozoa</taxon>
        <taxon>Arthropoda</taxon>
        <taxon>Chelicerata</taxon>
        <taxon>Arachnida</taxon>
        <taxon>Acari</taxon>
        <taxon>Acariformes</taxon>
        <taxon>Sarcoptiformes</taxon>
        <taxon>Astigmata</taxon>
        <taxon>Psoroptidia</taxon>
        <taxon>Sarcoptoidea</taxon>
        <taxon>Sarcoptidae</taxon>
        <taxon>Sarcoptinae</taxon>
        <taxon>Sarcoptes</taxon>
    </lineage>
</organism>
<dbReference type="PANTHER" id="PTHR31840">
    <property type="entry name" value="COILED-COIL DOMAIN-CONTAINING PROTEIN 97"/>
    <property type="match status" value="1"/>
</dbReference>
<dbReference type="Proteomes" id="UP000616769">
    <property type="component" value="Unassembled WGS sequence"/>
</dbReference>
<dbReference type="EMBL" id="WVUK01000066">
    <property type="protein sequence ID" value="KAF7488284.1"/>
    <property type="molecule type" value="Genomic_DNA"/>
</dbReference>
<dbReference type="AlphaFoldDB" id="A0A132AMB0"/>
<evidence type="ECO:0000313" key="6">
    <source>
        <dbReference type="Proteomes" id="UP000070412"/>
    </source>
</evidence>
<dbReference type="EMBL" id="JXLN01018529">
    <property type="protein sequence ID" value="KPM11999.1"/>
    <property type="molecule type" value="Genomic_DNA"/>
</dbReference>
<feature type="compositionally biased region" description="Acidic residues" evidence="1">
    <location>
        <begin position="254"/>
        <end position="271"/>
    </location>
</feature>
<dbReference type="Pfam" id="PF09747">
    <property type="entry name" value="CCD97-like_C"/>
    <property type="match status" value="1"/>
</dbReference>
<dbReference type="InterPro" id="IPR018613">
    <property type="entry name" value="Ccdc97-like"/>
</dbReference>
<evidence type="ECO:0000256" key="1">
    <source>
        <dbReference type="SAM" id="MobiDB-lite"/>
    </source>
</evidence>
<evidence type="ECO:0000313" key="3">
    <source>
        <dbReference type="EMBL" id="KAF7488284.1"/>
    </source>
</evidence>
<dbReference type="InterPro" id="IPR040233">
    <property type="entry name" value="CCD97-like_C"/>
</dbReference>
<evidence type="ECO:0000313" key="5">
    <source>
        <dbReference type="EnsemblMetazoa" id="KAF7488284.1"/>
    </source>
</evidence>
<reference evidence="5" key="4">
    <citation type="submission" date="2022-06" db="UniProtKB">
        <authorList>
            <consortium name="EnsemblMetazoa"/>
        </authorList>
    </citation>
    <scope>IDENTIFICATION</scope>
</reference>
<protein>
    <submittedName>
        <fullName evidence="4">Coiled-coil domain-containing protein 15</fullName>
    </submittedName>
    <submittedName>
        <fullName evidence="3">Coiled-coil domain-containing protein 97</fullName>
    </submittedName>
</protein>
<proteinExistence type="predicted"/>
<accession>A0A132AMB0</accession>
<sequence>MEISNEMIEAEIIAKIAQKTDVFFKHQQRNDPELNLDERKKIVEDLFRSDRFLFLSRYGQYLSSEQLNYHKNHEDEKVKTIAEHILRVKQSSSLSKSSIRNRRYQAMKQLLEDGDYFSPVEMQSRNPYLFEEMIGKYLDENERKDLEHSSYSKQYDRISFSSYLMEKNRQSQMKLIRLIESSKYHSSSESEDDENVNEDITKEEKELLKQEFLELMIQNFLNKGDKDFDYSQIDSNDNYDVDCLEFQRDQEDKYFDEEDSTKDDVEEQKVS</sequence>
<evidence type="ECO:0000313" key="7">
    <source>
        <dbReference type="Proteomes" id="UP000616769"/>
    </source>
</evidence>
<dbReference type="EnsemblMetazoa" id="SSS_1802s_mrna">
    <property type="protein sequence ID" value="KAF7488284.1"/>
    <property type="gene ID" value="SSS_1802"/>
</dbReference>
<name>A0A132AMB0_SARSC</name>